<evidence type="ECO:0000256" key="1">
    <source>
        <dbReference type="SAM" id="MobiDB-lite"/>
    </source>
</evidence>
<proteinExistence type="predicted"/>
<feature type="region of interest" description="Disordered" evidence="1">
    <location>
        <begin position="167"/>
        <end position="186"/>
    </location>
</feature>
<reference evidence="2 3" key="1">
    <citation type="submission" date="2020-06" db="EMBL/GenBank/DDBJ databases">
        <authorList>
            <person name="Li R."/>
            <person name="Bekaert M."/>
        </authorList>
    </citation>
    <scope>NUCLEOTIDE SEQUENCE [LARGE SCALE GENOMIC DNA]</scope>
    <source>
        <strain evidence="3">wild</strain>
    </source>
</reference>
<dbReference type="AlphaFoldDB" id="A0A6J8AS63"/>
<accession>A0A6J8AS63</accession>
<name>A0A6J8AS63_MYTCO</name>
<keyword evidence="3" id="KW-1185">Reference proteome</keyword>
<protein>
    <submittedName>
        <fullName evidence="2">Uncharacterized protein</fullName>
    </submittedName>
</protein>
<organism evidence="2 3">
    <name type="scientific">Mytilus coruscus</name>
    <name type="common">Sea mussel</name>
    <dbReference type="NCBI Taxonomy" id="42192"/>
    <lineage>
        <taxon>Eukaryota</taxon>
        <taxon>Metazoa</taxon>
        <taxon>Spiralia</taxon>
        <taxon>Lophotrochozoa</taxon>
        <taxon>Mollusca</taxon>
        <taxon>Bivalvia</taxon>
        <taxon>Autobranchia</taxon>
        <taxon>Pteriomorphia</taxon>
        <taxon>Mytilida</taxon>
        <taxon>Mytiloidea</taxon>
        <taxon>Mytilidae</taxon>
        <taxon>Mytilinae</taxon>
        <taxon>Mytilus</taxon>
    </lineage>
</organism>
<evidence type="ECO:0000313" key="3">
    <source>
        <dbReference type="Proteomes" id="UP000507470"/>
    </source>
</evidence>
<sequence>MKNDILYRKWIHSTTKETILQLIVTNEWKQEILEMLHDDVQSGHLGISKTAARRGVPQPSETYMRITHPRTVLKCNKCPNMLSASLRYRLHKHQTAVHGLRNMDTTEVNIPTLMGGQRAPLKGKKKINHVSETSVKPIENQTEPSIAFSPVKSLTLITLGLDSHPAGTPVLSPLPSTPKKRKLSLSGEKKKDCSHLVLPDKKAAEEVKKWQRCLAPLSLFSKAKVAETIRTVRKEAISSPTYVGSVLPYGYGCVKSEERAITYSPTASWIANPTFTMLQETDKVPVSNKEANTTPFYNAWAIGEKCVDTADLFSTSEITEPESCIPEGTFIDLTVFDSESSSSVHRPIRQIQKQQSQRTQK</sequence>
<gene>
    <name evidence="2" type="ORF">MCOR_10845</name>
</gene>
<evidence type="ECO:0000313" key="2">
    <source>
        <dbReference type="EMBL" id="CAC5372911.1"/>
    </source>
</evidence>
<dbReference type="EMBL" id="CACVKT020001876">
    <property type="protein sequence ID" value="CAC5372911.1"/>
    <property type="molecule type" value="Genomic_DNA"/>
</dbReference>
<dbReference type="Proteomes" id="UP000507470">
    <property type="component" value="Unassembled WGS sequence"/>
</dbReference>
<dbReference type="OrthoDB" id="10559441at2759"/>